<name>A0A5B8CGZ9_SPHSA</name>
<comment type="similarity">
    <text evidence="10">Belongs to the prokaryotic GSH synthase family.</text>
</comment>
<evidence type="ECO:0000313" key="13">
    <source>
        <dbReference type="Proteomes" id="UP000311469"/>
    </source>
</evidence>
<evidence type="ECO:0000256" key="2">
    <source>
        <dbReference type="ARBA" id="ARBA00001946"/>
    </source>
</evidence>
<evidence type="ECO:0000256" key="9">
    <source>
        <dbReference type="ARBA" id="ARBA00023211"/>
    </source>
</evidence>
<evidence type="ECO:0000259" key="11">
    <source>
        <dbReference type="PROSITE" id="PS50975"/>
    </source>
</evidence>
<evidence type="ECO:0000256" key="5">
    <source>
        <dbReference type="ARBA" id="ARBA00022723"/>
    </source>
</evidence>
<dbReference type="GO" id="GO:0005524">
    <property type="term" value="F:ATP binding"/>
    <property type="evidence" value="ECO:0007669"/>
    <property type="project" value="UniProtKB-UniRule"/>
</dbReference>
<dbReference type="AlphaFoldDB" id="A0A5B8CGZ9"/>
<keyword evidence="4 10" id="KW-0317">Glutathione biosynthesis</keyword>
<comment type="catalytic activity">
    <reaction evidence="10">
        <text>gamma-L-glutamyl-L-cysteine + glycine + ATP = glutathione + ADP + phosphate + H(+)</text>
        <dbReference type="Rhea" id="RHEA:13557"/>
        <dbReference type="ChEBI" id="CHEBI:15378"/>
        <dbReference type="ChEBI" id="CHEBI:30616"/>
        <dbReference type="ChEBI" id="CHEBI:43474"/>
        <dbReference type="ChEBI" id="CHEBI:57305"/>
        <dbReference type="ChEBI" id="CHEBI:57925"/>
        <dbReference type="ChEBI" id="CHEBI:58173"/>
        <dbReference type="ChEBI" id="CHEBI:456216"/>
        <dbReference type="EC" id="6.3.2.3"/>
    </reaction>
</comment>
<accession>A0A5B8CGZ9</accession>
<dbReference type="Pfam" id="PF02955">
    <property type="entry name" value="GSH-S_ATP"/>
    <property type="match status" value="1"/>
</dbReference>
<dbReference type="InterPro" id="IPR006284">
    <property type="entry name" value="Glut_synth_pro"/>
</dbReference>
<keyword evidence="5" id="KW-0479">Metal-binding</keyword>
<organism evidence="12 13">
    <name type="scientific">Sphingobium fuliginis ATCC 27551</name>
    <dbReference type="NCBI Taxonomy" id="1208342"/>
    <lineage>
        <taxon>Bacteria</taxon>
        <taxon>Pseudomonadati</taxon>
        <taxon>Pseudomonadota</taxon>
        <taxon>Alphaproteobacteria</taxon>
        <taxon>Sphingomonadales</taxon>
        <taxon>Sphingomonadaceae</taxon>
        <taxon>Sphingobium</taxon>
    </lineage>
</organism>
<dbReference type="EC" id="6.3.2.3" evidence="10"/>
<dbReference type="PROSITE" id="PS50975">
    <property type="entry name" value="ATP_GRASP"/>
    <property type="match status" value="1"/>
</dbReference>
<dbReference type="HAMAP" id="MF_00162">
    <property type="entry name" value="GSH_S"/>
    <property type="match status" value="1"/>
</dbReference>
<dbReference type="Proteomes" id="UP000311469">
    <property type="component" value="Chromosome cSF1"/>
</dbReference>
<proteinExistence type="inferred from homology"/>
<comment type="cofactor">
    <cofactor evidence="2">
        <name>Mg(2+)</name>
        <dbReference type="ChEBI" id="CHEBI:18420"/>
    </cofactor>
</comment>
<evidence type="ECO:0000256" key="8">
    <source>
        <dbReference type="ARBA" id="ARBA00022842"/>
    </source>
</evidence>
<dbReference type="SUPFAM" id="SSF56059">
    <property type="entry name" value="Glutathione synthetase ATP-binding domain-like"/>
    <property type="match status" value="1"/>
</dbReference>
<keyword evidence="3 10" id="KW-0436">Ligase</keyword>
<dbReference type="InterPro" id="IPR011761">
    <property type="entry name" value="ATP-grasp"/>
</dbReference>
<protein>
    <recommendedName>
        <fullName evidence="10">Glutathione synthetase</fullName>
        <ecNumber evidence="10">6.3.2.3</ecNumber>
    </recommendedName>
    <alternativeName>
        <fullName evidence="10">GSH synthetase</fullName>
        <shortName evidence="10">GSH-S</shortName>
        <shortName evidence="10">GSHase</shortName>
    </alternativeName>
    <alternativeName>
        <fullName evidence="10">Glutathione synthase</fullName>
    </alternativeName>
</protein>
<comment type="cofactor">
    <cofactor evidence="1">
        <name>Mn(2+)</name>
        <dbReference type="ChEBI" id="CHEBI:29035"/>
    </cofactor>
</comment>
<dbReference type="Gene3D" id="3.40.50.20">
    <property type="match status" value="1"/>
</dbReference>
<dbReference type="Pfam" id="PF02951">
    <property type="entry name" value="GSH-S_N"/>
    <property type="match status" value="1"/>
</dbReference>
<dbReference type="SUPFAM" id="SSF52440">
    <property type="entry name" value="PreATP-grasp domain"/>
    <property type="match status" value="1"/>
</dbReference>
<dbReference type="Gene3D" id="3.30.470.20">
    <property type="entry name" value="ATP-grasp fold, B domain"/>
    <property type="match status" value="1"/>
</dbReference>
<evidence type="ECO:0000256" key="4">
    <source>
        <dbReference type="ARBA" id="ARBA00022684"/>
    </source>
</evidence>
<dbReference type="InterPro" id="IPR004218">
    <property type="entry name" value="GSHS_ATP-bd"/>
</dbReference>
<comment type="pathway">
    <text evidence="10">Sulfur metabolism; glutathione biosynthesis; glutathione from L-cysteine and L-glutamate: step 2/2.</text>
</comment>
<sequence length="325" mass="35314">MTTELNPLTVAVQMDPMEGIRIGGDSTFHIMLAAQARGHRLYHYLAPDLTYRDGRVLARARPVRVQKVEGDHFAFGEAEVLDLGRDVDVVLMRQDPPFDLSYITATHLLERVQEETLVVNDPASVRNAPEKLFVLDYARFMPPTMITRDLDEVKSFLAQHGEVVVKPLYGNAGNAVFHVGRSGANLSALVELFKSSWVEPFMVQAFIPGVAEGDKRIVLVDGEVAGAVNRIPGAGEIRSNLAVGGSAAKTVLTERELEICEALGPELRRRGLLFVGIDVIGGEWLTEINVTSPTGIVSIDAFNGTDTGGMIWDAIDARLAARAAA</sequence>
<dbReference type="InterPro" id="IPR016185">
    <property type="entry name" value="PreATP-grasp_dom_sf"/>
</dbReference>
<keyword evidence="6 10" id="KW-0547">Nucleotide-binding</keyword>
<evidence type="ECO:0000256" key="10">
    <source>
        <dbReference type="HAMAP-Rule" id="MF_00162"/>
    </source>
</evidence>
<dbReference type="Gene3D" id="3.30.1490.20">
    <property type="entry name" value="ATP-grasp fold, A domain"/>
    <property type="match status" value="1"/>
</dbReference>
<dbReference type="KEGG" id="sufl:FIL70_12700"/>
<dbReference type="RefSeq" id="WP_140042443.1">
    <property type="nucleotide sequence ID" value="NZ_CP041016.1"/>
</dbReference>
<dbReference type="GO" id="GO:0046872">
    <property type="term" value="F:metal ion binding"/>
    <property type="evidence" value="ECO:0007669"/>
    <property type="project" value="UniProtKB-KW"/>
</dbReference>
<dbReference type="GO" id="GO:0004363">
    <property type="term" value="F:glutathione synthase activity"/>
    <property type="evidence" value="ECO:0007669"/>
    <property type="project" value="UniProtKB-UniRule"/>
</dbReference>
<dbReference type="NCBIfam" id="NF003573">
    <property type="entry name" value="PRK05246.1"/>
    <property type="match status" value="1"/>
</dbReference>
<reference evidence="12 13" key="1">
    <citation type="submission" date="2019-06" db="EMBL/GenBank/DDBJ databases">
        <title>Genome organization and adaptive potential of archetypical organophosphate degarding Sphingobium fuliginis ATCC 27551.</title>
        <authorList>
            <person name="Sarwar A."/>
            <person name="Parthasarathy S."/>
            <person name="Singh C."/>
            <person name="Siddavattam D."/>
        </authorList>
    </citation>
    <scope>NUCLEOTIDE SEQUENCE [LARGE SCALE GENOMIC DNA]</scope>
    <source>
        <strain evidence="12 13">ATCC 27551</strain>
    </source>
</reference>
<evidence type="ECO:0000256" key="7">
    <source>
        <dbReference type="ARBA" id="ARBA00022840"/>
    </source>
</evidence>
<dbReference type="EMBL" id="CP041016">
    <property type="protein sequence ID" value="QDC37962.1"/>
    <property type="molecule type" value="Genomic_DNA"/>
</dbReference>
<keyword evidence="8" id="KW-0460">Magnesium</keyword>
<keyword evidence="7 10" id="KW-0067">ATP-binding</keyword>
<feature type="domain" description="ATP-grasp" evidence="11">
    <location>
        <begin position="131"/>
        <end position="316"/>
    </location>
</feature>
<keyword evidence="9" id="KW-0464">Manganese</keyword>
<dbReference type="PANTHER" id="PTHR21621:SF4">
    <property type="entry name" value="GLUTATHIONE SYNTHETASE"/>
    <property type="match status" value="1"/>
</dbReference>
<dbReference type="InterPro" id="IPR013815">
    <property type="entry name" value="ATP_grasp_subdomain_1"/>
</dbReference>
<evidence type="ECO:0000313" key="12">
    <source>
        <dbReference type="EMBL" id="QDC37962.1"/>
    </source>
</evidence>
<dbReference type="InterPro" id="IPR004215">
    <property type="entry name" value="GSHS_N"/>
</dbReference>
<dbReference type="GO" id="GO:0005737">
    <property type="term" value="C:cytoplasm"/>
    <property type="evidence" value="ECO:0007669"/>
    <property type="project" value="TreeGrafter"/>
</dbReference>
<evidence type="ECO:0000256" key="6">
    <source>
        <dbReference type="ARBA" id="ARBA00022741"/>
    </source>
</evidence>
<dbReference type="NCBIfam" id="TIGR01380">
    <property type="entry name" value="glut_syn"/>
    <property type="match status" value="1"/>
</dbReference>
<gene>
    <name evidence="10 12" type="primary">gshB</name>
    <name evidence="12" type="ORF">FIL70_12700</name>
</gene>
<dbReference type="PANTHER" id="PTHR21621">
    <property type="entry name" value="RIBOSOMAL PROTEIN S6 MODIFICATION PROTEIN"/>
    <property type="match status" value="1"/>
</dbReference>
<evidence type="ECO:0000256" key="1">
    <source>
        <dbReference type="ARBA" id="ARBA00001936"/>
    </source>
</evidence>
<dbReference type="UniPathway" id="UPA00142">
    <property type="reaction ID" value="UER00210"/>
</dbReference>
<evidence type="ECO:0000256" key="3">
    <source>
        <dbReference type="ARBA" id="ARBA00022598"/>
    </source>
</evidence>